<organism evidence="1 2">
    <name type="scientific">Helianthus annuus</name>
    <name type="common">Common sunflower</name>
    <dbReference type="NCBI Taxonomy" id="4232"/>
    <lineage>
        <taxon>Eukaryota</taxon>
        <taxon>Viridiplantae</taxon>
        <taxon>Streptophyta</taxon>
        <taxon>Embryophyta</taxon>
        <taxon>Tracheophyta</taxon>
        <taxon>Spermatophyta</taxon>
        <taxon>Magnoliopsida</taxon>
        <taxon>eudicotyledons</taxon>
        <taxon>Gunneridae</taxon>
        <taxon>Pentapetalae</taxon>
        <taxon>asterids</taxon>
        <taxon>campanulids</taxon>
        <taxon>Asterales</taxon>
        <taxon>Asteraceae</taxon>
        <taxon>Asteroideae</taxon>
        <taxon>Heliantheae alliance</taxon>
        <taxon>Heliantheae</taxon>
        <taxon>Helianthus</taxon>
    </lineage>
</organism>
<accession>A0A9K3GZ19</accession>
<reference evidence="1" key="2">
    <citation type="submission" date="2020-06" db="EMBL/GenBank/DDBJ databases">
        <title>Helianthus annuus Genome sequencing and assembly Release 2.</title>
        <authorList>
            <person name="Gouzy J."/>
            <person name="Langlade N."/>
            <person name="Munos S."/>
        </authorList>
    </citation>
    <scope>NUCLEOTIDE SEQUENCE</scope>
    <source>
        <tissue evidence="1">Leaves</tissue>
    </source>
</reference>
<gene>
    <name evidence="1" type="ORF">HanXRQr2_Chr16g0760511</name>
</gene>
<dbReference type="Gramene" id="mRNA:HanXRQr2_Chr16g0760511">
    <property type="protein sequence ID" value="CDS:HanXRQr2_Chr16g0760511.1"/>
    <property type="gene ID" value="HanXRQr2_Chr16g0760511"/>
</dbReference>
<comment type="caution">
    <text evidence="1">The sequence shown here is derived from an EMBL/GenBank/DDBJ whole genome shotgun (WGS) entry which is preliminary data.</text>
</comment>
<evidence type="ECO:0000313" key="1">
    <source>
        <dbReference type="EMBL" id="KAF5761050.1"/>
    </source>
</evidence>
<evidence type="ECO:0000313" key="2">
    <source>
        <dbReference type="Proteomes" id="UP000215914"/>
    </source>
</evidence>
<keyword evidence="2" id="KW-1185">Reference proteome</keyword>
<name>A0A9K3GZ19_HELAN</name>
<proteinExistence type="predicted"/>
<protein>
    <submittedName>
        <fullName evidence="1">Uncharacterized protein</fullName>
    </submittedName>
</protein>
<dbReference type="EMBL" id="MNCJ02000331">
    <property type="protein sequence ID" value="KAF5761050.1"/>
    <property type="molecule type" value="Genomic_DNA"/>
</dbReference>
<dbReference type="Proteomes" id="UP000215914">
    <property type="component" value="Unassembled WGS sequence"/>
</dbReference>
<reference evidence="1" key="1">
    <citation type="journal article" date="2017" name="Nature">
        <title>The sunflower genome provides insights into oil metabolism, flowering and Asterid evolution.</title>
        <authorList>
            <person name="Badouin H."/>
            <person name="Gouzy J."/>
            <person name="Grassa C.J."/>
            <person name="Murat F."/>
            <person name="Staton S.E."/>
            <person name="Cottret L."/>
            <person name="Lelandais-Briere C."/>
            <person name="Owens G.L."/>
            <person name="Carrere S."/>
            <person name="Mayjonade B."/>
            <person name="Legrand L."/>
            <person name="Gill N."/>
            <person name="Kane N.C."/>
            <person name="Bowers J.E."/>
            <person name="Hubner S."/>
            <person name="Bellec A."/>
            <person name="Berard A."/>
            <person name="Berges H."/>
            <person name="Blanchet N."/>
            <person name="Boniface M.C."/>
            <person name="Brunel D."/>
            <person name="Catrice O."/>
            <person name="Chaidir N."/>
            <person name="Claudel C."/>
            <person name="Donnadieu C."/>
            <person name="Faraut T."/>
            <person name="Fievet G."/>
            <person name="Helmstetter N."/>
            <person name="King M."/>
            <person name="Knapp S.J."/>
            <person name="Lai Z."/>
            <person name="Le Paslier M.C."/>
            <person name="Lippi Y."/>
            <person name="Lorenzon L."/>
            <person name="Mandel J.R."/>
            <person name="Marage G."/>
            <person name="Marchand G."/>
            <person name="Marquand E."/>
            <person name="Bret-Mestries E."/>
            <person name="Morien E."/>
            <person name="Nambeesan S."/>
            <person name="Nguyen T."/>
            <person name="Pegot-Espagnet P."/>
            <person name="Pouilly N."/>
            <person name="Raftis F."/>
            <person name="Sallet E."/>
            <person name="Schiex T."/>
            <person name="Thomas J."/>
            <person name="Vandecasteele C."/>
            <person name="Vares D."/>
            <person name="Vear F."/>
            <person name="Vautrin S."/>
            <person name="Crespi M."/>
            <person name="Mangin B."/>
            <person name="Burke J.M."/>
            <person name="Salse J."/>
            <person name="Munos S."/>
            <person name="Vincourt P."/>
            <person name="Rieseberg L.H."/>
            <person name="Langlade N.B."/>
        </authorList>
    </citation>
    <scope>NUCLEOTIDE SEQUENCE</scope>
    <source>
        <tissue evidence="1">Leaves</tissue>
    </source>
</reference>
<dbReference type="AlphaFoldDB" id="A0A9K3GZ19"/>
<sequence length="53" mass="6274">MVPPDFNHPFNSHLTFPSCPYLLKTHRIEVAGVFDPYMILYKNSYSNLNWNPF</sequence>